<dbReference type="Proteomes" id="UP000319449">
    <property type="component" value="Unassembled WGS sequence"/>
</dbReference>
<keyword evidence="4 7" id="KW-0808">Transferase</keyword>
<dbReference type="InterPro" id="IPR036625">
    <property type="entry name" value="E3-bd_dom_sf"/>
</dbReference>
<dbReference type="InterPro" id="IPR045257">
    <property type="entry name" value="E2/Pdx1"/>
</dbReference>
<dbReference type="InterPro" id="IPR003016">
    <property type="entry name" value="2-oxoA_DH_lipoyl-BS"/>
</dbReference>
<feature type="domain" description="Peripheral subunit-binding (PSBD)" evidence="6">
    <location>
        <begin position="124"/>
        <end position="161"/>
    </location>
</feature>
<dbReference type="PANTHER" id="PTHR23151">
    <property type="entry name" value="DIHYDROLIPOAMIDE ACETYL/SUCCINYL-TRANSFERASE-RELATED"/>
    <property type="match status" value="1"/>
</dbReference>
<dbReference type="PROSITE" id="PS50968">
    <property type="entry name" value="BIOTINYL_LIPOYL"/>
    <property type="match status" value="1"/>
</dbReference>
<dbReference type="Pfam" id="PF00364">
    <property type="entry name" value="Biotin_lipoyl"/>
    <property type="match status" value="1"/>
</dbReference>
<dbReference type="OrthoDB" id="9805770at2"/>
<dbReference type="SUPFAM" id="SSF52777">
    <property type="entry name" value="CoA-dependent acyltransferases"/>
    <property type="match status" value="1"/>
</dbReference>
<dbReference type="GO" id="GO:0045254">
    <property type="term" value="C:pyruvate dehydrogenase complex"/>
    <property type="evidence" value="ECO:0007669"/>
    <property type="project" value="InterPro"/>
</dbReference>
<dbReference type="Pfam" id="PF02817">
    <property type="entry name" value="E3_binding"/>
    <property type="match status" value="1"/>
</dbReference>
<evidence type="ECO:0000259" key="5">
    <source>
        <dbReference type="PROSITE" id="PS50968"/>
    </source>
</evidence>
<evidence type="ECO:0000256" key="3">
    <source>
        <dbReference type="ARBA" id="ARBA00022823"/>
    </source>
</evidence>
<dbReference type="SUPFAM" id="SSF47005">
    <property type="entry name" value="Peripheral subunit-binding domain of 2-oxo acid dehydrogenase complex"/>
    <property type="match status" value="1"/>
</dbReference>
<organism evidence="7 8">
    <name type="scientific">Geobacter argillaceus</name>
    <dbReference type="NCBI Taxonomy" id="345631"/>
    <lineage>
        <taxon>Bacteria</taxon>
        <taxon>Pseudomonadati</taxon>
        <taxon>Thermodesulfobacteriota</taxon>
        <taxon>Desulfuromonadia</taxon>
        <taxon>Geobacterales</taxon>
        <taxon>Geobacteraceae</taxon>
        <taxon>Geobacter</taxon>
    </lineage>
</organism>
<proteinExistence type="inferred from homology"/>
<dbReference type="AlphaFoldDB" id="A0A562WSR9"/>
<dbReference type="Pfam" id="PF00198">
    <property type="entry name" value="2-oxoacid_dh"/>
    <property type="match status" value="1"/>
</dbReference>
<sequence length="421" mass="44507">MATEITMPKLSDTMTEGRLGAWKKGIGEAVQRGDVIAEVETDKAVMDLEAFTTGVLLEQRVKAGQLVPVGTVIGLIGAPDEAVATALPPASEPPVDRVGIGPERVIEEPAPPVTVAAPDHHEEQAAPVVRRKAREMGIDLALVQGSGPGGRVLLEDLERFSGVSLSAAPLNEEPEPATAATGEAGAPAGQVFTGAPQTVSELPLSRMRAAIARTVELAWRTIPHFFVTMEVFMDAALELRRELKANGIPASVNDFVLKASAVALQKFPRMNASFGGDRIIVNQEINIGVAVSLPDGLLVPVLRGCQGLSLREIAARSRPLFERARSSRLSEAELSGGTFTISNLGMYGVHEFAAVIMPPQAAILAVGGLQDAVLARHGQPMVGKVMKLTISADHRILDGAYAAGFLRELKGLLEHPVKLLL</sequence>
<name>A0A562WSR9_9BACT</name>
<keyword evidence="8" id="KW-1185">Reference proteome</keyword>
<gene>
    <name evidence="7" type="ORF">JN12_00068</name>
</gene>
<keyword evidence="3 4" id="KW-0450">Lipoyl</keyword>
<dbReference type="InterPro" id="IPR004167">
    <property type="entry name" value="PSBD"/>
</dbReference>
<comment type="cofactor">
    <cofactor evidence="1 4">
        <name>(R)-lipoate</name>
        <dbReference type="ChEBI" id="CHEBI:83088"/>
    </cofactor>
</comment>
<dbReference type="InterPro" id="IPR000089">
    <property type="entry name" value="Biotin_lipoyl"/>
</dbReference>
<keyword evidence="7" id="KW-0670">Pyruvate</keyword>
<dbReference type="PROSITE" id="PS51826">
    <property type="entry name" value="PSBD"/>
    <property type="match status" value="1"/>
</dbReference>
<keyword evidence="4" id="KW-0012">Acyltransferase</keyword>
<evidence type="ECO:0000256" key="2">
    <source>
        <dbReference type="ARBA" id="ARBA00007317"/>
    </source>
</evidence>
<feature type="domain" description="Lipoyl-binding" evidence="5">
    <location>
        <begin position="2"/>
        <end position="77"/>
    </location>
</feature>
<dbReference type="SUPFAM" id="SSF51230">
    <property type="entry name" value="Single hybrid motif"/>
    <property type="match status" value="1"/>
</dbReference>
<dbReference type="CDD" id="cd06849">
    <property type="entry name" value="lipoyl_domain"/>
    <property type="match status" value="1"/>
</dbReference>
<dbReference type="RefSeq" id="WP_145016934.1">
    <property type="nucleotide sequence ID" value="NZ_VLLN01000001.1"/>
</dbReference>
<dbReference type="InterPro" id="IPR001078">
    <property type="entry name" value="2-oxoacid_DH_actylTfrase"/>
</dbReference>
<evidence type="ECO:0000259" key="6">
    <source>
        <dbReference type="PROSITE" id="PS51826"/>
    </source>
</evidence>
<dbReference type="PANTHER" id="PTHR23151:SF90">
    <property type="entry name" value="DIHYDROLIPOYLLYSINE-RESIDUE ACETYLTRANSFERASE COMPONENT OF PYRUVATE DEHYDROGENASE COMPLEX, MITOCHONDRIAL-RELATED"/>
    <property type="match status" value="1"/>
</dbReference>
<dbReference type="InterPro" id="IPR011053">
    <property type="entry name" value="Single_hybrid_motif"/>
</dbReference>
<dbReference type="Gene3D" id="2.40.50.100">
    <property type="match status" value="1"/>
</dbReference>
<dbReference type="EMBL" id="VLLN01000001">
    <property type="protein sequence ID" value="TWJ33396.1"/>
    <property type="molecule type" value="Genomic_DNA"/>
</dbReference>
<protein>
    <recommendedName>
        <fullName evidence="4">Dihydrolipoamide acetyltransferase component of pyruvate dehydrogenase complex</fullName>
        <ecNumber evidence="4">2.3.1.-</ecNumber>
    </recommendedName>
</protein>
<dbReference type="PROSITE" id="PS00189">
    <property type="entry name" value="LIPOYL"/>
    <property type="match status" value="1"/>
</dbReference>
<comment type="similarity">
    <text evidence="2 4">Belongs to the 2-oxoacid dehydrogenase family.</text>
</comment>
<dbReference type="Gene3D" id="4.10.320.10">
    <property type="entry name" value="E3-binding domain"/>
    <property type="match status" value="1"/>
</dbReference>
<dbReference type="Gene3D" id="3.30.559.10">
    <property type="entry name" value="Chloramphenicol acetyltransferase-like domain"/>
    <property type="match status" value="1"/>
</dbReference>
<evidence type="ECO:0000313" key="7">
    <source>
        <dbReference type="EMBL" id="TWJ33396.1"/>
    </source>
</evidence>
<dbReference type="GO" id="GO:0016746">
    <property type="term" value="F:acyltransferase activity"/>
    <property type="evidence" value="ECO:0007669"/>
    <property type="project" value="UniProtKB-KW"/>
</dbReference>
<evidence type="ECO:0000313" key="8">
    <source>
        <dbReference type="Proteomes" id="UP000319449"/>
    </source>
</evidence>
<dbReference type="InterPro" id="IPR023213">
    <property type="entry name" value="CAT-like_dom_sf"/>
</dbReference>
<reference evidence="7 8" key="1">
    <citation type="submission" date="2019-07" db="EMBL/GenBank/DDBJ databases">
        <title>Genomic Encyclopedia of Archaeal and Bacterial Type Strains, Phase II (KMG-II): from individual species to whole genera.</title>
        <authorList>
            <person name="Goeker M."/>
        </authorList>
    </citation>
    <scope>NUCLEOTIDE SEQUENCE [LARGE SCALE GENOMIC DNA]</scope>
    <source>
        <strain evidence="7 8">ATCC BAA-1139</strain>
    </source>
</reference>
<dbReference type="GO" id="GO:0006086">
    <property type="term" value="P:pyruvate decarboxylation to acetyl-CoA"/>
    <property type="evidence" value="ECO:0007669"/>
    <property type="project" value="InterPro"/>
</dbReference>
<evidence type="ECO:0000256" key="4">
    <source>
        <dbReference type="RuleBase" id="RU003423"/>
    </source>
</evidence>
<comment type="caution">
    <text evidence="7">The sequence shown here is derived from an EMBL/GenBank/DDBJ whole genome shotgun (WGS) entry which is preliminary data.</text>
</comment>
<accession>A0A562WSR9</accession>
<evidence type="ECO:0000256" key="1">
    <source>
        <dbReference type="ARBA" id="ARBA00001938"/>
    </source>
</evidence>
<dbReference type="EC" id="2.3.1.-" evidence="4"/>